<evidence type="ECO:0000256" key="2">
    <source>
        <dbReference type="ARBA" id="ARBA00023125"/>
    </source>
</evidence>
<evidence type="ECO:0000259" key="4">
    <source>
        <dbReference type="PROSITE" id="PS51118"/>
    </source>
</evidence>
<keyword evidence="2" id="KW-0238">DNA-binding</keyword>
<feature type="domain" description="HTH hxlR-type" evidence="4">
    <location>
        <begin position="13"/>
        <end position="111"/>
    </location>
</feature>
<dbReference type="InterPro" id="IPR036390">
    <property type="entry name" value="WH_DNA-bd_sf"/>
</dbReference>
<evidence type="ECO:0000313" key="5">
    <source>
        <dbReference type="EMBL" id="MCW6533705.1"/>
    </source>
</evidence>
<dbReference type="InterPro" id="IPR036388">
    <property type="entry name" value="WH-like_DNA-bd_sf"/>
</dbReference>
<dbReference type="EMBL" id="JANFAV010000001">
    <property type="protein sequence ID" value="MCW6533705.1"/>
    <property type="molecule type" value="Genomic_DNA"/>
</dbReference>
<evidence type="ECO:0000313" key="6">
    <source>
        <dbReference type="Proteomes" id="UP001165565"/>
    </source>
</evidence>
<reference evidence="5" key="1">
    <citation type="submission" date="2022-06" db="EMBL/GenBank/DDBJ databases">
        <title>Sphingomonas sp. nov. isolated from rhizosphere soil of tomato.</title>
        <authorList>
            <person name="Dong H."/>
            <person name="Gao R."/>
        </authorList>
    </citation>
    <scope>NUCLEOTIDE SEQUENCE</scope>
    <source>
        <strain evidence="5">MMSM24</strain>
    </source>
</reference>
<organism evidence="5 6">
    <name type="scientific">Sphingomonas lycopersici</name>
    <dbReference type="NCBI Taxonomy" id="2951807"/>
    <lineage>
        <taxon>Bacteria</taxon>
        <taxon>Pseudomonadati</taxon>
        <taxon>Pseudomonadota</taxon>
        <taxon>Alphaproteobacteria</taxon>
        <taxon>Sphingomonadales</taxon>
        <taxon>Sphingomonadaceae</taxon>
        <taxon>Sphingomonas</taxon>
    </lineage>
</organism>
<dbReference type="RefSeq" id="WP_173399321.1">
    <property type="nucleotide sequence ID" value="NZ_JANFAV010000001.1"/>
</dbReference>
<keyword evidence="6" id="KW-1185">Reference proteome</keyword>
<dbReference type="AlphaFoldDB" id="A0AA42CNL3"/>
<dbReference type="Proteomes" id="UP001165565">
    <property type="component" value="Unassembled WGS sequence"/>
</dbReference>
<dbReference type="PANTHER" id="PTHR33204">
    <property type="entry name" value="TRANSCRIPTIONAL REGULATOR, MARR FAMILY"/>
    <property type="match status" value="1"/>
</dbReference>
<proteinExistence type="predicted"/>
<keyword evidence="3" id="KW-0804">Transcription</keyword>
<evidence type="ECO:0000256" key="3">
    <source>
        <dbReference type="ARBA" id="ARBA00023163"/>
    </source>
</evidence>
<protein>
    <submittedName>
        <fullName evidence="5">Helix-turn-helix transcriptional regulator</fullName>
    </submittedName>
</protein>
<dbReference type="InterPro" id="IPR002577">
    <property type="entry name" value="HTH_HxlR"/>
</dbReference>
<gene>
    <name evidence="5" type="ORF">NEE01_02785</name>
</gene>
<sequence>MSPSDRAFSSGVITPRDPLGLLEGRWILQILLRLKDGHLRFSDLRAALPAISANVLAQRMRDLEAAGLVRRLYLPPPAASQVYALAPSADSLRPALEYLAHWRARHRAPAHQEPV</sequence>
<keyword evidence="1" id="KW-0805">Transcription regulation</keyword>
<accession>A0AA42CNL3</accession>
<dbReference type="SUPFAM" id="SSF46785">
    <property type="entry name" value="Winged helix' DNA-binding domain"/>
    <property type="match status" value="1"/>
</dbReference>
<evidence type="ECO:0000256" key="1">
    <source>
        <dbReference type="ARBA" id="ARBA00023015"/>
    </source>
</evidence>
<dbReference type="Gene3D" id="1.10.10.10">
    <property type="entry name" value="Winged helix-like DNA-binding domain superfamily/Winged helix DNA-binding domain"/>
    <property type="match status" value="1"/>
</dbReference>
<dbReference type="Pfam" id="PF01638">
    <property type="entry name" value="HxlR"/>
    <property type="match status" value="1"/>
</dbReference>
<comment type="caution">
    <text evidence="5">The sequence shown here is derived from an EMBL/GenBank/DDBJ whole genome shotgun (WGS) entry which is preliminary data.</text>
</comment>
<dbReference type="PANTHER" id="PTHR33204:SF29">
    <property type="entry name" value="TRANSCRIPTIONAL REGULATOR"/>
    <property type="match status" value="1"/>
</dbReference>
<name>A0AA42CNL3_9SPHN</name>
<dbReference type="PROSITE" id="PS51118">
    <property type="entry name" value="HTH_HXLR"/>
    <property type="match status" value="1"/>
</dbReference>
<dbReference type="GO" id="GO:0003677">
    <property type="term" value="F:DNA binding"/>
    <property type="evidence" value="ECO:0007669"/>
    <property type="project" value="UniProtKB-KW"/>
</dbReference>